<gene>
    <name evidence="1" type="ORF">I5E68_18210</name>
</gene>
<evidence type="ECO:0000313" key="1">
    <source>
        <dbReference type="EMBL" id="MBH0114885.1"/>
    </source>
</evidence>
<dbReference type="GO" id="GO:0016853">
    <property type="term" value="F:isomerase activity"/>
    <property type="evidence" value="ECO:0007669"/>
    <property type="project" value="InterPro"/>
</dbReference>
<evidence type="ECO:0000313" key="2">
    <source>
        <dbReference type="Proteomes" id="UP000617634"/>
    </source>
</evidence>
<sequence>MILEAGEWQLEIDPVHGGMIRALRRAGADVLRPSPEGSAVPFESACFPLAPYANRIAMGSFDWQGESYGLAPNHPEQKHPLHGTVWLADWRVEESSANRVTLVTEHPANADWPWAFTCRQTFDLSAEGLAASLAVTSTDTRPQPVGLGFHPWFAREKVTAVAFTAQGLWLADEEMLPSATAPADALGDWSEGAPLERADLVDHCYTGWSGTLRIAREDGDILLESDNGDYLHLFVPPGRDFFCAEPQTTMPDAVNREAPAPLLPGESAMLDMVIRSA</sequence>
<dbReference type="RefSeq" id="WP_197166827.1">
    <property type="nucleotide sequence ID" value="NZ_JADZGI010000004.1"/>
</dbReference>
<dbReference type="AlphaFoldDB" id="A0A931HEX5"/>
<reference evidence="1" key="1">
    <citation type="submission" date="2020-11" db="EMBL/GenBank/DDBJ databases">
        <title>Novosphingobium aureum sp. nov., a marine bacterium isolated from sediment of a salt flat.</title>
        <authorList>
            <person name="Yoo Y."/>
            <person name="Kim J.-J."/>
        </authorList>
    </citation>
    <scope>NUCLEOTIDE SEQUENCE</scope>
    <source>
        <strain evidence="1">YJ-S2-02</strain>
    </source>
</reference>
<dbReference type="Gene3D" id="2.70.98.10">
    <property type="match status" value="1"/>
</dbReference>
<dbReference type="GO" id="GO:0030246">
    <property type="term" value="F:carbohydrate binding"/>
    <property type="evidence" value="ECO:0007669"/>
    <property type="project" value="InterPro"/>
</dbReference>
<dbReference type="InterPro" id="IPR008183">
    <property type="entry name" value="Aldose_1/G6P_1-epimerase"/>
</dbReference>
<dbReference type="EMBL" id="JADZGI010000004">
    <property type="protein sequence ID" value="MBH0114885.1"/>
    <property type="molecule type" value="Genomic_DNA"/>
</dbReference>
<dbReference type="InterPro" id="IPR011013">
    <property type="entry name" value="Gal_mutarotase_sf_dom"/>
</dbReference>
<comment type="caution">
    <text evidence="1">The sequence shown here is derived from an EMBL/GenBank/DDBJ whole genome shotgun (WGS) entry which is preliminary data.</text>
</comment>
<name>A0A931HEX5_9SPHN</name>
<protein>
    <submittedName>
        <fullName evidence="1">Aldose 1-epimerase</fullName>
    </submittedName>
</protein>
<dbReference type="SUPFAM" id="SSF74650">
    <property type="entry name" value="Galactose mutarotase-like"/>
    <property type="match status" value="1"/>
</dbReference>
<dbReference type="CDD" id="cd09021">
    <property type="entry name" value="Aldose_epim_Ec_YphB"/>
    <property type="match status" value="1"/>
</dbReference>
<organism evidence="1 2">
    <name type="scientific">Novosphingobium aureum</name>
    <dbReference type="NCBI Taxonomy" id="2792964"/>
    <lineage>
        <taxon>Bacteria</taxon>
        <taxon>Pseudomonadati</taxon>
        <taxon>Pseudomonadota</taxon>
        <taxon>Alphaproteobacteria</taxon>
        <taxon>Sphingomonadales</taxon>
        <taxon>Sphingomonadaceae</taxon>
        <taxon>Novosphingobium</taxon>
    </lineage>
</organism>
<proteinExistence type="predicted"/>
<dbReference type="Proteomes" id="UP000617634">
    <property type="component" value="Unassembled WGS sequence"/>
</dbReference>
<dbReference type="InterPro" id="IPR014718">
    <property type="entry name" value="GH-type_carb-bd"/>
</dbReference>
<keyword evidence="2" id="KW-1185">Reference proteome</keyword>
<accession>A0A931HEX5</accession>
<dbReference type="Pfam" id="PF01263">
    <property type="entry name" value="Aldose_epim"/>
    <property type="match status" value="1"/>
</dbReference>
<dbReference type="GO" id="GO:0005975">
    <property type="term" value="P:carbohydrate metabolic process"/>
    <property type="evidence" value="ECO:0007669"/>
    <property type="project" value="InterPro"/>
</dbReference>